<dbReference type="EMBL" id="BSXT01000687">
    <property type="protein sequence ID" value="GMF32431.1"/>
    <property type="molecule type" value="Genomic_DNA"/>
</dbReference>
<name>A0A9W6X6C8_9STRA</name>
<reference evidence="1" key="1">
    <citation type="submission" date="2023-04" db="EMBL/GenBank/DDBJ databases">
        <title>Phytophthora fragariaefolia NBRC 109709.</title>
        <authorList>
            <person name="Ichikawa N."/>
            <person name="Sato H."/>
            <person name="Tonouchi N."/>
        </authorList>
    </citation>
    <scope>NUCLEOTIDE SEQUENCE</scope>
    <source>
        <strain evidence="1">NBRC 109709</strain>
    </source>
</reference>
<dbReference type="AlphaFoldDB" id="A0A9W6X6C8"/>
<evidence type="ECO:0000313" key="1">
    <source>
        <dbReference type="EMBL" id="GMF32431.1"/>
    </source>
</evidence>
<organism evidence="1 2">
    <name type="scientific">Phytophthora fragariaefolia</name>
    <dbReference type="NCBI Taxonomy" id="1490495"/>
    <lineage>
        <taxon>Eukaryota</taxon>
        <taxon>Sar</taxon>
        <taxon>Stramenopiles</taxon>
        <taxon>Oomycota</taxon>
        <taxon>Peronosporomycetes</taxon>
        <taxon>Peronosporales</taxon>
        <taxon>Peronosporaceae</taxon>
        <taxon>Phytophthora</taxon>
    </lineage>
</organism>
<dbReference type="Proteomes" id="UP001165121">
    <property type="component" value="Unassembled WGS sequence"/>
</dbReference>
<gene>
    <name evidence="1" type="ORF">Pfra01_000772200</name>
</gene>
<sequence>MWRVPAAERRSRGGDAALPSEVVAGKADDWAACVPTMVMLWEGGVVWLSTNGSSTEAGQSASGGVVELRSRFAEASSSVSKADDAAREAASLWST</sequence>
<proteinExistence type="predicted"/>
<evidence type="ECO:0000313" key="2">
    <source>
        <dbReference type="Proteomes" id="UP001165121"/>
    </source>
</evidence>
<keyword evidence="2" id="KW-1185">Reference proteome</keyword>
<protein>
    <submittedName>
        <fullName evidence="1">Unnamed protein product</fullName>
    </submittedName>
</protein>
<comment type="caution">
    <text evidence="1">The sequence shown here is derived from an EMBL/GenBank/DDBJ whole genome shotgun (WGS) entry which is preliminary data.</text>
</comment>
<accession>A0A9W6X6C8</accession>